<gene>
    <name evidence="1" type="ORF">H7U19_15720</name>
</gene>
<proteinExistence type="predicted"/>
<accession>A0A923KH74</accession>
<dbReference type="AlphaFoldDB" id="A0A923KH74"/>
<dbReference type="Gene3D" id="3.20.170.10">
    <property type="entry name" value="ADP-ribosylation domain"/>
    <property type="match status" value="1"/>
</dbReference>
<dbReference type="Pfam" id="PF10386">
    <property type="entry name" value="DUF2441"/>
    <property type="match status" value="1"/>
</dbReference>
<name>A0A923KH74_9FLAO</name>
<evidence type="ECO:0000313" key="2">
    <source>
        <dbReference type="Proteomes" id="UP000656244"/>
    </source>
</evidence>
<dbReference type="SUPFAM" id="SSF56399">
    <property type="entry name" value="ADP-ribosylation"/>
    <property type="match status" value="1"/>
</dbReference>
<organism evidence="1 2">
    <name type="scientific">Hyunsoonleella aquatilis</name>
    <dbReference type="NCBI Taxonomy" id="2762758"/>
    <lineage>
        <taxon>Bacteria</taxon>
        <taxon>Pseudomonadati</taxon>
        <taxon>Bacteroidota</taxon>
        <taxon>Flavobacteriia</taxon>
        <taxon>Flavobacteriales</taxon>
        <taxon>Flavobacteriaceae</taxon>
    </lineage>
</organism>
<sequence length="213" mass="25278">MEIVENKKYYHIHRGHLLEIGKTVFIGKEKNGFNGYFDKFGHNYKSPITGEMVNSYFLSDKMTEFTMTNLKNPYLEKHFSYDRDEAIRHLTNTLSHYIKFSREQLFEEVRQEFFPNYPSRIKCLWIIPDDQTAVDYWWNALGQKGKIFEINVSGKVHQASQQYLNLSTNSFDFIREQAFKYWTAKTGINKVEDECLFEGFVNVVAEKTILDFK</sequence>
<dbReference type="EMBL" id="JACNMF010000006">
    <property type="protein sequence ID" value="MBC3759861.1"/>
    <property type="molecule type" value="Genomic_DNA"/>
</dbReference>
<reference evidence="1" key="1">
    <citation type="submission" date="2020-08" db="EMBL/GenBank/DDBJ databases">
        <title>Hyunsoonleella sp. strain SJ7 genome sequencing and assembly.</title>
        <authorList>
            <person name="Kim I."/>
        </authorList>
    </citation>
    <scope>NUCLEOTIDE SEQUENCE</scope>
    <source>
        <strain evidence="1">SJ7</strain>
    </source>
</reference>
<protein>
    <submittedName>
        <fullName evidence="1">DUF2441 domain-containing protein</fullName>
    </submittedName>
</protein>
<dbReference type="Proteomes" id="UP000656244">
    <property type="component" value="Unassembled WGS sequence"/>
</dbReference>
<keyword evidence="2" id="KW-1185">Reference proteome</keyword>
<dbReference type="RefSeq" id="WP_186563827.1">
    <property type="nucleotide sequence ID" value="NZ_JACNMF010000006.1"/>
</dbReference>
<dbReference type="Gene3D" id="1.10.3800.10">
    <property type="entry name" value="ADP-ribosylation domain"/>
    <property type="match status" value="1"/>
</dbReference>
<comment type="caution">
    <text evidence="1">The sequence shown here is derived from an EMBL/GenBank/DDBJ whole genome shotgun (WGS) entry which is preliminary data.</text>
</comment>
<dbReference type="InterPro" id="IPR018840">
    <property type="entry name" value="DUF2441"/>
</dbReference>
<evidence type="ECO:0000313" key="1">
    <source>
        <dbReference type="EMBL" id="MBC3759861.1"/>
    </source>
</evidence>